<feature type="compositionally biased region" description="Basic and acidic residues" evidence="1">
    <location>
        <begin position="50"/>
        <end position="66"/>
    </location>
</feature>
<evidence type="ECO:0000313" key="3">
    <source>
        <dbReference type="Proteomes" id="UP000263928"/>
    </source>
</evidence>
<accession>A0A383S984</accession>
<reference evidence="3" key="1">
    <citation type="submission" date="2018-08" db="EMBL/GenBank/DDBJ databases">
        <authorList>
            <person name="Hornung B."/>
        </authorList>
    </citation>
    <scope>NUCLEOTIDE SEQUENCE [LARGE SCALE GENOMIC DNA]</scope>
</reference>
<feature type="region of interest" description="Disordered" evidence="1">
    <location>
        <begin position="40"/>
        <end position="66"/>
    </location>
</feature>
<dbReference type="EMBL" id="UNQJ01000029">
    <property type="protein sequence ID" value="SYZ34548.1"/>
    <property type="molecule type" value="Genomic_DNA"/>
</dbReference>
<protein>
    <submittedName>
        <fullName evidence="2">Uncharacterized protein</fullName>
    </submittedName>
</protein>
<sequence>MQGLDIALGQAIGASRVGSVEQTAGAGTAFTATAHLALVGGSPERPGPSRYRDLPETHVQHRGPDC</sequence>
<dbReference type="AlphaFoldDB" id="A0A383S984"/>
<organism evidence="2 3">
    <name type="scientific">Propionibacterium australiense</name>
    <dbReference type="NCBI Taxonomy" id="119981"/>
    <lineage>
        <taxon>Bacteria</taxon>
        <taxon>Bacillati</taxon>
        <taxon>Actinomycetota</taxon>
        <taxon>Actinomycetes</taxon>
        <taxon>Propionibacteriales</taxon>
        <taxon>Propionibacteriaceae</taxon>
        <taxon>Propionibacterium</taxon>
    </lineage>
</organism>
<gene>
    <name evidence="2" type="ORF">PROPAUS_2565</name>
</gene>
<dbReference type="RefSeq" id="WP_126464186.1">
    <property type="nucleotide sequence ID" value="NZ_RCIV01000001.1"/>
</dbReference>
<keyword evidence="3" id="KW-1185">Reference proteome</keyword>
<proteinExistence type="predicted"/>
<evidence type="ECO:0000256" key="1">
    <source>
        <dbReference type="SAM" id="MobiDB-lite"/>
    </source>
</evidence>
<evidence type="ECO:0000313" key="2">
    <source>
        <dbReference type="EMBL" id="SYZ34548.1"/>
    </source>
</evidence>
<dbReference type="Proteomes" id="UP000263928">
    <property type="component" value="Unassembled WGS sequence"/>
</dbReference>
<name>A0A383S984_9ACTN</name>